<protein>
    <recommendedName>
        <fullName evidence="4">DNA methyltransferase</fullName>
    </recommendedName>
</protein>
<evidence type="ECO:0000313" key="3">
    <source>
        <dbReference type="Proteomes" id="UP000198407"/>
    </source>
</evidence>
<proteinExistence type="predicted"/>
<keyword evidence="1" id="KW-0812">Transmembrane</keyword>
<feature type="transmembrane region" description="Helical" evidence="1">
    <location>
        <begin position="30"/>
        <end position="50"/>
    </location>
</feature>
<dbReference type="Proteomes" id="UP000198407">
    <property type="component" value="Unassembled WGS sequence"/>
</dbReference>
<reference evidence="3" key="1">
    <citation type="submission" date="2017-06" db="EMBL/GenBank/DDBJ databases">
        <authorList>
            <person name="Varghese N."/>
            <person name="Submissions S."/>
        </authorList>
    </citation>
    <scope>NUCLEOTIDE SEQUENCE [LARGE SCALE GENOMIC DNA]</scope>
    <source>
        <strain evidence="3">DSM 22348</strain>
    </source>
</reference>
<keyword evidence="3" id="KW-1185">Reference proteome</keyword>
<evidence type="ECO:0008006" key="4">
    <source>
        <dbReference type="Google" id="ProtNLM"/>
    </source>
</evidence>
<dbReference type="RefSeq" id="WP_042129988.1">
    <property type="nucleotide sequence ID" value="NZ_FZOL01000003.1"/>
</dbReference>
<name>A0A239BMR9_9PSED</name>
<evidence type="ECO:0000256" key="1">
    <source>
        <dbReference type="SAM" id="Phobius"/>
    </source>
</evidence>
<feature type="transmembrane region" description="Helical" evidence="1">
    <location>
        <begin position="70"/>
        <end position="91"/>
    </location>
</feature>
<accession>A0A239BMR9</accession>
<keyword evidence="1" id="KW-1133">Transmembrane helix</keyword>
<organism evidence="2 3">
    <name type="scientific">Pseudomonas japonica</name>
    <dbReference type="NCBI Taxonomy" id="256466"/>
    <lineage>
        <taxon>Bacteria</taxon>
        <taxon>Pseudomonadati</taxon>
        <taxon>Pseudomonadota</taxon>
        <taxon>Gammaproteobacteria</taxon>
        <taxon>Pseudomonadales</taxon>
        <taxon>Pseudomonadaceae</taxon>
        <taxon>Pseudomonas</taxon>
    </lineage>
</organism>
<evidence type="ECO:0000313" key="2">
    <source>
        <dbReference type="EMBL" id="SNS08909.1"/>
    </source>
</evidence>
<keyword evidence="1" id="KW-0472">Membrane</keyword>
<gene>
    <name evidence="2" type="ORF">SAMN05444352_10359</name>
</gene>
<dbReference type="AlphaFoldDB" id="A0A239BMR9"/>
<dbReference type="EMBL" id="FZOL01000003">
    <property type="protein sequence ID" value="SNS08909.1"/>
    <property type="molecule type" value="Genomic_DNA"/>
</dbReference>
<sequence>MDIISLAVQVISGVVGGNAAGMTKHGLGPLLNSVLGGVGGVVVGQILATVTGDQSLAQAGAEGSLDIPAIISSVIGGGAGGAVLTWVVGFIKSKLQTP</sequence>